<dbReference type="Proteomes" id="UP001548590">
    <property type="component" value="Unassembled WGS sequence"/>
</dbReference>
<name>A0ABV2CK90_9RHOO</name>
<proteinExistence type="predicted"/>
<keyword evidence="3" id="KW-1185">Reference proteome</keyword>
<comment type="caution">
    <text evidence="2">The sequence shown here is derived from an EMBL/GenBank/DDBJ whole genome shotgun (WGS) entry which is preliminary data.</text>
</comment>
<dbReference type="RefSeq" id="WP_345926337.1">
    <property type="nucleotide sequence ID" value="NZ_JBDIVF010000003.1"/>
</dbReference>
<accession>A0ABV2CK90</accession>
<evidence type="ECO:0000313" key="2">
    <source>
        <dbReference type="EMBL" id="MET1488321.1"/>
    </source>
</evidence>
<feature type="compositionally biased region" description="Low complexity" evidence="1">
    <location>
        <begin position="43"/>
        <end position="58"/>
    </location>
</feature>
<reference evidence="2 3" key="1">
    <citation type="submission" date="2024-07" db="EMBL/GenBank/DDBJ databases">
        <title>Uliginosibacterium paludis KCTC:42655.</title>
        <authorList>
            <person name="Kim M.K."/>
        </authorList>
    </citation>
    <scope>NUCLEOTIDE SEQUENCE [LARGE SCALE GENOMIC DNA]</scope>
    <source>
        <strain evidence="2 3">KCTC 42655</strain>
    </source>
</reference>
<dbReference type="EMBL" id="JBEWLZ010000001">
    <property type="protein sequence ID" value="MET1488321.1"/>
    <property type="molecule type" value="Genomic_DNA"/>
</dbReference>
<evidence type="ECO:0000313" key="3">
    <source>
        <dbReference type="Proteomes" id="UP001548590"/>
    </source>
</evidence>
<evidence type="ECO:0000256" key="1">
    <source>
        <dbReference type="SAM" id="MobiDB-lite"/>
    </source>
</evidence>
<organism evidence="2 3">
    <name type="scientific">Uliginosibacterium paludis</name>
    <dbReference type="NCBI Taxonomy" id="1615952"/>
    <lineage>
        <taxon>Bacteria</taxon>
        <taxon>Pseudomonadati</taxon>
        <taxon>Pseudomonadota</taxon>
        <taxon>Betaproteobacteria</taxon>
        <taxon>Rhodocyclales</taxon>
        <taxon>Zoogloeaceae</taxon>
        <taxon>Uliginosibacterium</taxon>
    </lineage>
</organism>
<sequence length="176" mass="19055">MSPKLRMGLMLVGLVIAAWLAIFGDKTPVNEPVAARGAERARPAAAVRPETAVPAAAEPETDTGPVRRLRSRAGWFELASSGRDIFAPPVVAAPPQAQNEAPPPPPPPEVPFKLIGRLEEQGHWRYFLERDNAVHVLRPGEEAVGFRLESDSGDTLRVTNVADKTSFLIAIDSDKH</sequence>
<protein>
    <recommendedName>
        <fullName evidence="4">Prolin-rich transmembrane protein</fullName>
    </recommendedName>
</protein>
<evidence type="ECO:0008006" key="4">
    <source>
        <dbReference type="Google" id="ProtNLM"/>
    </source>
</evidence>
<gene>
    <name evidence="2" type="ORF">ABVT11_00675</name>
</gene>
<feature type="region of interest" description="Disordered" evidence="1">
    <location>
        <begin position="38"/>
        <end position="64"/>
    </location>
</feature>